<organism evidence="2 3">
    <name type="scientific">Paramecium tetraurelia</name>
    <dbReference type="NCBI Taxonomy" id="5888"/>
    <lineage>
        <taxon>Eukaryota</taxon>
        <taxon>Sar</taxon>
        <taxon>Alveolata</taxon>
        <taxon>Ciliophora</taxon>
        <taxon>Intramacronucleata</taxon>
        <taxon>Oligohymenophorea</taxon>
        <taxon>Peniculida</taxon>
        <taxon>Parameciidae</taxon>
        <taxon>Paramecium</taxon>
    </lineage>
</organism>
<evidence type="ECO:0000256" key="1">
    <source>
        <dbReference type="SAM" id="MobiDB-lite"/>
    </source>
</evidence>
<dbReference type="InParanoid" id="A0DKW1"/>
<dbReference type="EMBL" id="CT868485">
    <property type="protein sequence ID" value="CAK83678.1"/>
    <property type="molecule type" value="Genomic_DNA"/>
</dbReference>
<keyword evidence="3" id="KW-1185">Reference proteome</keyword>
<evidence type="ECO:0008006" key="4">
    <source>
        <dbReference type="Google" id="ProtNLM"/>
    </source>
</evidence>
<evidence type="ECO:0000313" key="3">
    <source>
        <dbReference type="Proteomes" id="UP000000600"/>
    </source>
</evidence>
<dbReference type="AlphaFoldDB" id="A0DKW1"/>
<dbReference type="GeneID" id="5036876"/>
<dbReference type="RefSeq" id="XP_001451075.1">
    <property type="nucleotide sequence ID" value="XM_001451038.1"/>
</dbReference>
<proteinExistence type="predicted"/>
<feature type="region of interest" description="Disordered" evidence="1">
    <location>
        <begin position="224"/>
        <end position="262"/>
    </location>
</feature>
<name>A0DKW1_PARTE</name>
<accession>A0DKW1</accession>
<evidence type="ECO:0000313" key="2">
    <source>
        <dbReference type="EMBL" id="CAK83678.1"/>
    </source>
</evidence>
<dbReference type="HOGENOM" id="CLU_1063393_0_0_1"/>
<protein>
    <recommendedName>
        <fullName evidence="4">SHSP domain-containing protein</fullName>
    </recommendedName>
</protein>
<dbReference type="Proteomes" id="UP000000600">
    <property type="component" value="Unassembled WGS sequence"/>
</dbReference>
<dbReference type="KEGG" id="ptm:GSPATT00017995001"/>
<sequence length="262" mass="30830">MNNNEMRESYLGVFHIPNVTLSQSQLDDILRLLDNLKKIPHQFFTSLDIVEKGSFLMRIKLKKNNKAKAMINFVIILQKKQAKEELEQDIVENGFVLSFYEYNFQSNTLGSFENKEEWYILKCDNFYYNLSDQFKETNKQQTVVGCLNCENQRPRFLEQQTINFCQICITRQFDFKNINEMKIQLENGILIITRLDQEKYLQQQGLQIQCRGYSKSSYLNSECNTNQQSKNSDNNDAYSGEQEYSQNDAYSGEQEYSQNDAS</sequence>
<reference evidence="2 3" key="1">
    <citation type="journal article" date="2006" name="Nature">
        <title>Global trends of whole-genome duplications revealed by the ciliate Paramecium tetraurelia.</title>
        <authorList>
            <consortium name="Genoscope"/>
            <person name="Aury J.-M."/>
            <person name="Jaillon O."/>
            <person name="Duret L."/>
            <person name="Noel B."/>
            <person name="Jubin C."/>
            <person name="Porcel B.M."/>
            <person name="Segurens B."/>
            <person name="Daubin V."/>
            <person name="Anthouard V."/>
            <person name="Aiach N."/>
            <person name="Arnaiz O."/>
            <person name="Billaut A."/>
            <person name="Beisson J."/>
            <person name="Blanc I."/>
            <person name="Bouhouche K."/>
            <person name="Camara F."/>
            <person name="Duharcourt S."/>
            <person name="Guigo R."/>
            <person name="Gogendeau D."/>
            <person name="Katinka M."/>
            <person name="Keller A.-M."/>
            <person name="Kissmehl R."/>
            <person name="Klotz C."/>
            <person name="Koll F."/>
            <person name="Le Moue A."/>
            <person name="Lepere C."/>
            <person name="Malinsky S."/>
            <person name="Nowacki M."/>
            <person name="Nowak J.K."/>
            <person name="Plattner H."/>
            <person name="Poulain J."/>
            <person name="Ruiz F."/>
            <person name="Serrano V."/>
            <person name="Zagulski M."/>
            <person name="Dessen P."/>
            <person name="Betermier M."/>
            <person name="Weissenbach J."/>
            <person name="Scarpelli C."/>
            <person name="Schachter V."/>
            <person name="Sperling L."/>
            <person name="Meyer E."/>
            <person name="Cohen J."/>
            <person name="Wincker P."/>
        </authorList>
    </citation>
    <scope>NUCLEOTIDE SEQUENCE [LARGE SCALE GENOMIC DNA]</scope>
    <source>
        <strain evidence="2 3">Stock d4-2</strain>
    </source>
</reference>
<gene>
    <name evidence="2" type="ORF">GSPATT00017995001</name>
</gene>